<proteinExistence type="predicted"/>
<dbReference type="Proteomes" id="UP000405357">
    <property type="component" value="Unassembled WGS sequence"/>
</dbReference>
<dbReference type="Pfam" id="PF13148">
    <property type="entry name" value="DUF3987"/>
    <property type="match status" value="2"/>
</dbReference>
<keyword evidence="3" id="KW-1185">Reference proteome</keyword>
<comment type="caution">
    <text evidence="2">The sequence shown here is derived from an EMBL/GenBank/DDBJ whole genome shotgun (WGS) entry which is preliminary data.</text>
</comment>
<evidence type="ECO:0008006" key="4">
    <source>
        <dbReference type="Google" id="ProtNLM"/>
    </source>
</evidence>
<feature type="region of interest" description="Disordered" evidence="1">
    <location>
        <begin position="1"/>
        <end position="22"/>
    </location>
</feature>
<evidence type="ECO:0000256" key="1">
    <source>
        <dbReference type="SAM" id="MobiDB-lite"/>
    </source>
</evidence>
<sequence>MSDTSRNISCSNHENVPQSSDAYQLPRGQVTFPISAFPDVIRQAVIDVDATLGGGVELGAAAALGVVSVVCQEFINVLRPKLEPSSCSLFLVTIAGTGAGKSEIQRRFMRSLETFEREEEQRANAASDEHASLTRVDRLRRLDELRVQRGEVLVEFDDLCTKDDALKKEASKRYHDVRVRPPKGGAKDDAIKARQERQREWQVATGRARGERDDIRLRLNSLRDSIVEIEQKIRSTMGPNARRLVYERGSFAGFRNGLQDKCRSAGIISAEAGGILNSPMLARNMGAWNDLWGCEFYRETYDKREYVIDAPRLTLALMLQPKQFESFVDHYGESALDNGFFSRILVSRVPPQQPRLAGGEDDSSDGALESLSRFHKRVGEILEQDFPWIEKRATLRMTKAARQYWESYYNTLVTAQRNRLFDEKMGGFVLKLPEQAARIAALFHYFSCYPIAEKKRAQYHDEDLCAASREIPLDTMRAATRLCDWYMAEFQKNVLTDRVEPSFSSWGYSTQVRSNADRILGTIRRHYRKYESKQQRSCIRLMYRDIQHANRTIKSKADILAALHYLAGEHCVHLGYGKNGGVFICYNPNQQYPCMNCHSQRQSVTLNYGVQQTRAMQMIFSPMSLPNSTESSQTEPQSDQSENVFGVAVGSGQDDASETEEFVCGLYPEGSSLFDAVKMQFPTLFESNDAMRASEAGGSPDEDVDGE</sequence>
<dbReference type="EMBL" id="CABPSG010000007">
    <property type="protein sequence ID" value="VVE15671.1"/>
    <property type="molecule type" value="Genomic_DNA"/>
</dbReference>
<accession>A0ABY6W9G3</accession>
<evidence type="ECO:0000313" key="3">
    <source>
        <dbReference type="Proteomes" id="UP000405357"/>
    </source>
</evidence>
<dbReference type="InterPro" id="IPR025048">
    <property type="entry name" value="DUF3987"/>
</dbReference>
<reference evidence="2 3" key="1">
    <citation type="submission" date="2019-08" db="EMBL/GenBank/DDBJ databases">
        <authorList>
            <person name="Peeters C."/>
        </authorList>
    </citation>
    <scope>NUCLEOTIDE SEQUENCE [LARGE SCALE GENOMIC DNA]</scope>
    <source>
        <strain evidence="2 3">LMG 31014</strain>
    </source>
</reference>
<name>A0ABY6W9G3_9BURK</name>
<protein>
    <recommendedName>
        <fullName evidence="4">DUF3987 domain-containing protein</fullName>
    </recommendedName>
</protein>
<dbReference type="RefSeq" id="WP_150552184.1">
    <property type="nucleotide sequence ID" value="NZ_CABPSG010000007.1"/>
</dbReference>
<evidence type="ECO:0000313" key="2">
    <source>
        <dbReference type="EMBL" id="VVE15671.1"/>
    </source>
</evidence>
<organism evidence="2 3">
    <name type="scientific">Pandoraea soli</name>
    <dbReference type="NCBI Taxonomy" id="2508293"/>
    <lineage>
        <taxon>Bacteria</taxon>
        <taxon>Pseudomonadati</taxon>
        <taxon>Pseudomonadota</taxon>
        <taxon>Betaproteobacteria</taxon>
        <taxon>Burkholderiales</taxon>
        <taxon>Burkholderiaceae</taxon>
        <taxon>Pandoraea</taxon>
    </lineage>
</organism>
<gene>
    <name evidence="2" type="ORF">PSO31014_02853</name>
</gene>